<sequence length="254" mass="30549">MDINDIYTSLGDAEIEIKRRHKDINLKKKLDSFWGENKPDFIHNDGPRSVLSKPLMTPNLEFKYFLDISKDIGLNISLWEYGNGKFVCKNQEKRHLGKIFFYHGYGKKNGNIINHTNIINFNKEEGKKINEVNTLQKNEKLVDFHHKMLSNRFRDESFYIKDISKWFDKTRYLDAYYVYYLSLFIRDHILFENFLFDEKEECKFTLDKFLPSFEKVTKIFGMKPLIVPLLPHEHEKSHFWFSYDEKVVQAREHN</sequence>
<name>A0A1G2PIW1_9BACT</name>
<evidence type="ECO:0000313" key="1">
    <source>
        <dbReference type="EMBL" id="OHA47562.1"/>
    </source>
</evidence>
<accession>A0A1G2PIW1</accession>
<protein>
    <submittedName>
        <fullName evidence="1">Uncharacterized protein</fullName>
    </submittedName>
</protein>
<dbReference type="AlphaFoldDB" id="A0A1G2PIW1"/>
<comment type="caution">
    <text evidence="1">The sequence shown here is derived from an EMBL/GenBank/DDBJ whole genome shotgun (WGS) entry which is preliminary data.</text>
</comment>
<evidence type="ECO:0000313" key="2">
    <source>
        <dbReference type="Proteomes" id="UP000176965"/>
    </source>
</evidence>
<reference evidence="1 2" key="1">
    <citation type="journal article" date="2016" name="Nat. Commun.">
        <title>Thousands of microbial genomes shed light on interconnected biogeochemical processes in an aquifer system.</title>
        <authorList>
            <person name="Anantharaman K."/>
            <person name="Brown C.T."/>
            <person name="Hug L.A."/>
            <person name="Sharon I."/>
            <person name="Castelle C.J."/>
            <person name="Probst A.J."/>
            <person name="Thomas B.C."/>
            <person name="Singh A."/>
            <person name="Wilkins M.J."/>
            <person name="Karaoz U."/>
            <person name="Brodie E.L."/>
            <person name="Williams K.H."/>
            <person name="Hubbard S.S."/>
            <person name="Banfield J.F."/>
        </authorList>
    </citation>
    <scope>NUCLEOTIDE SEQUENCE [LARGE SCALE GENOMIC DNA]</scope>
</reference>
<dbReference type="EMBL" id="MHSQ01000006">
    <property type="protein sequence ID" value="OHA47562.1"/>
    <property type="molecule type" value="Genomic_DNA"/>
</dbReference>
<organism evidence="1 2">
    <name type="scientific">Candidatus Taylorbacteria bacterium RIFOXYD2_FULL_36_9</name>
    <dbReference type="NCBI Taxonomy" id="1802338"/>
    <lineage>
        <taxon>Bacteria</taxon>
        <taxon>Candidatus Tayloriibacteriota</taxon>
    </lineage>
</organism>
<dbReference type="Proteomes" id="UP000176965">
    <property type="component" value="Unassembled WGS sequence"/>
</dbReference>
<proteinExistence type="predicted"/>
<gene>
    <name evidence="1" type="ORF">A2541_02215</name>
</gene>